<proteinExistence type="predicted"/>
<reference evidence="1 2" key="1">
    <citation type="submission" date="2018-06" db="EMBL/GenBank/DDBJ databases">
        <title>Genomic Encyclopedia of Archaeal and Bacterial Type Strains, Phase II (KMG-II): from individual species to whole genera.</title>
        <authorList>
            <person name="Goeker M."/>
        </authorList>
    </citation>
    <scope>NUCLEOTIDE SEQUENCE [LARGE SCALE GENOMIC DNA]</scope>
    <source>
        <strain evidence="1 2">DSM 22009</strain>
    </source>
</reference>
<gene>
    <name evidence="1" type="ORF">LX81_01978</name>
</gene>
<keyword evidence="2" id="KW-1185">Reference proteome</keyword>
<evidence type="ECO:0008006" key="3">
    <source>
        <dbReference type="Google" id="ProtNLM"/>
    </source>
</evidence>
<sequence>MKPLLAILVCLGLAACAETRPYANVGVGVGGGDIRVTPSLTLGGRYGAVTVYR</sequence>
<organism evidence="1 2">
    <name type="scientific">Palleronia aestuarii</name>
    <dbReference type="NCBI Taxonomy" id="568105"/>
    <lineage>
        <taxon>Bacteria</taxon>
        <taxon>Pseudomonadati</taxon>
        <taxon>Pseudomonadota</taxon>
        <taxon>Alphaproteobacteria</taxon>
        <taxon>Rhodobacterales</taxon>
        <taxon>Roseobacteraceae</taxon>
        <taxon>Palleronia</taxon>
    </lineage>
</organism>
<dbReference type="EMBL" id="QKZL01000006">
    <property type="protein sequence ID" value="PZX16606.1"/>
    <property type="molecule type" value="Genomic_DNA"/>
</dbReference>
<dbReference type="Proteomes" id="UP000248916">
    <property type="component" value="Unassembled WGS sequence"/>
</dbReference>
<evidence type="ECO:0000313" key="1">
    <source>
        <dbReference type="EMBL" id="PZX16606.1"/>
    </source>
</evidence>
<protein>
    <recommendedName>
        <fullName evidence="3">Lipoprotein</fullName>
    </recommendedName>
</protein>
<name>A0A2W7NTE7_9RHOB</name>
<evidence type="ECO:0000313" key="2">
    <source>
        <dbReference type="Proteomes" id="UP000248916"/>
    </source>
</evidence>
<accession>A0A2W7NTE7</accession>
<dbReference type="PROSITE" id="PS51257">
    <property type="entry name" value="PROKAR_LIPOPROTEIN"/>
    <property type="match status" value="1"/>
</dbReference>
<dbReference type="AlphaFoldDB" id="A0A2W7NTE7"/>
<comment type="caution">
    <text evidence="1">The sequence shown here is derived from an EMBL/GenBank/DDBJ whole genome shotgun (WGS) entry which is preliminary data.</text>
</comment>